<protein>
    <submittedName>
        <fullName evidence="1">Fumarylacetoacetate (FAA) hydrolase</fullName>
    </submittedName>
</protein>
<dbReference type="SUPFAM" id="SSF56529">
    <property type="entry name" value="FAH"/>
    <property type="match status" value="1"/>
</dbReference>
<evidence type="ECO:0000313" key="1">
    <source>
        <dbReference type="EMBL" id="MDT6982756.1"/>
    </source>
</evidence>
<dbReference type="Gene3D" id="3.90.850.10">
    <property type="entry name" value="Fumarylacetoacetase-like, C-terminal domain"/>
    <property type="match status" value="1"/>
</dbReference>
<dbReference type="GO" id="GO:0016787">
    <property type="term" value="F:hydrolase activity"/>
    <property type="evidence" value="ECO:0007669"/>
    <property type="project" value="UniProtKB-KW"/>
</dbReference>
<dbReference type="Proteomes" id="UP001249760">
    <property type="component" value="Unassembled WGS sequence"/>
</dbReference>
<accession>A0ABU3JLD5</accession>
<evidence type="ECO:0000313" key="2">
    <source>
        <dbReference type="Proteomes" id="UP001249760"/>
    </source>
</evidence>
<organism evidence="1 2">
    <name type="scientific">Streptomyces lusitanus</name>
    <dbReference type="NCBI Taxonomy" id="68232"/>
    <lineage>
        <taxon>Bacteria</taxon>
        <taxon>Bacillati</taxon>
        <taxon>Actinomycetota</taxon>
        <taxon>Actinomycetes</taxon>
        <taxon>Kitasatosporales</taxon>
        <taxon>Streptomycetaceae</taxon>
        <taxon>Streptomyces</taxon>
    </lineage>
</organism>
<gene>
    <name evidence="1" type="ORF">QNO04_04735</name>
</gene>
<name>A0ABU3JLD5_9ACTN</name>
<proteinExistence type="predicted"/>
<dbReference type="EMBL" id="JASKMA010000003">
    <property type="protein sequence ID" value="MDT6982756.1"/>
    <property type="molecule type" value="Genomic_DNA"/>
</dbReference>
<keyword evidence="2" id="KW-1185">Reference proteome</keyword>
<reference evidence="1 2" key="1">
    <citation type="submission" date="2023-05" db="EMBL/GenBank/DDBJ databases">
        <title>Streptomyces fuscus sp. nov., a brown-black pigment producing actinomyces isolated from dry sand of Sea duck farm.</title>
        <authorList>
            <person name="Xie J."/>
            <person name="Shen N."/>
        </authorList>
    </citation>
    <scope>NUCLEOTIDE SEQUENCE [LARGE SCALE GENOMIC DNA]</scope>
    <source>
        <strain evidence="1 2">CGMCC 4.1745</strain>
    </source>
</reference>
<comment type="caution">
    <text evidence="1">The sequence shown here is derived from an EMBL/GenBank/DDBJ whole genome shotgun (WGS) entry which is preliminary data.</text>
</comment>
<sequence length="321" mass="34151">MPSPHLPVLFEAEYDGARHVGFGRPEDGVPHTLYRVGDGAVAAAFVAGDGSEEALRAALTEGTDAVVVPPGDPGLRLLPPLLPRASGAALLSGFMGTHRKKWGGRTAPDGAEFTPPKWFFKGFGDWVRLPGEDLVVPARPVALIEEPEVALVYVNDADGTPHYAGYTFGNDLCDIGLHRKDPGYNPYCKLCDTALAPWLFLGPPPRTVTGRVTIVRDGATAWEGAFDCGDDALYHRVQDMADHLFTYPAVRRPGLVNYVLLGADEASFHDGFRIADGDRIAVDVKSHGVAFANRVRFVSPAPYATPAAAPLPAAESSVAGA</sequence>
<keyword evidence="1" id="KW-0378">Hydrolase</keyword>
<dbReference type="InterPro" id="IPR036663">
    <property type="entry name" value="Fumarylacetoacetase_C_sf"/>
</dbReference>
<dbReference type="RefSeq" id="WP_394306512.1">
    <property type="nucleotide sequence ID" value="NZ_JASKMA010000003.1"/>
</dbReference>